<dbReference type="PANTHER" id="PTHR42341">
    <property type="entry name" value="HYDROPHOBIN"/>
    <property type="match status" value="1"/>
</dbReference>
<evidence type="ECO:0000256" key="2">
    <source>
        <dbReference type="ARBA" id="ARBA00023157"/>
    </source>
</evidence>
<proteinExistence type="inferred from homology"/>
<dbReference type="EMBL" id="VIGI01000006">
    <property type="protein sequence ID" value="KAB8298616.1"/>
    <property type="molecule type" value="Genomic_DNA"/>
</dbReference>
<dbReference type="PANTHER" id="PTHR42341:SF2">
    <property type="entry name" value="HYDROPHOBIN"/>
    <property type="match status" value="1"/>
</dbReference>
<evidence type="ECO:0000256" key="3">
    <source>
        <dbReference type="SAM" id="SignalP"/>
    </source>
</evidence>
<sequence length="91" mass="9057">MQFTTTTLIAIFSAVAAASPLQPRSSLCSSTVDTAQCCDVSVSGIANVNCASPSSTPTSVEDFRSICAAGGQQASCCLLPVAGQALVCVAP</sequence>
<feature type="chain" id="PRO_5025023346" description="Hydrophobin" evidence="3">
    <location>
        <begin position="19"/>
        <end position="91"/>
    </location>
</feature>
<evidence type="ECO:0000313" key="5">
    <source>
        <dbReference type="Proteomes" id="UP000326757"/>
    </source>
</evidence>
<protein>
    <recommendedName>
        <fullName evidence="6">Hydrophobin</fullName>
    </recommendedName>
</protein>
<dbReference type="CDD" id="cd23508">
    <property type="entry name" value="hydrophobin_II"/>
    <property type="match status" value="1"/>
</dbReference>
<keyword evidence="2" id="KW-1015">Disulfide bond</keyword>
<keyword evidence="3" id="KW-0732">Signal</keyword>
<reference evidence="4 5" key="1">
    <citation type="submission" date="2019-06" db="EMBL/GenBank/DDBJ databases">
        <title>Genome Sequence of the Brown Rot Fungal Pathogen Monilinia laxa.</title>
        <authorList>
            <person name="De Miccolis Angelini R.M."/>
            <person name="Landi L."/>
            <person name="Abate D."/>
            <person name="Pollastro S."/>
            <person name="Romanazzi G."/>
            <person name="Faretra F."/>
        </authorList>
    </citation>
    <scope>NUCLEOTIDE SEQUENCE [LARGE SCALE GENOMIC DNA]</scope>
    <source>
        <strain evidence="4 5">Mlax316</strain>
    </source>
</reference>
<accession>A0A5N6K7B3</accession>
<dbReference type="Proteomes" id="UP000326757">
    <property type="component" value="Unassembled WGS sequence"/>
</dbReference>
<dbReference type="AlphaFoldDB" id="A0A5N6K7B3"/>
<evidence type="ECO:0000256" key="1">
    <source>
        <dbReference type="ARBA" id="ARBA00009576"/>
    </source>
</evidence>
<comment type="similarity">
    <text evidence="1">Belongs to the cerato-ulmin hydrophobin family.</text>
</comment>
<dbReference type="Pfam" id="PF06766">
    <property type="entry name" value="Hydrophobin_2"/>
    <property type="match status" value="1"/>
</dbReference>
<dbReference type="GO" id="GO:0005576">
    <property type="term" value="C:extracellular region"/>
    <property type="evidence" value="ECO:0007669"/>
    <property type="project" value="InterPro"/>
</dbReference>
<name>A0A5N6K7B3_MONLA</name>
<feature type="signal peptide" evidence="3">
    <location>
        <begin position="1"/>
        <end position="18"/>
    </location>
</feature>
<keyword evidence="5" id="KW-1185">Reference proteome</keyword>
<dbReference type="OrthoDB" id="4500971at2759"/>
<dbReference type="SUPFAM" id="SSF101751">
    <property type="entry name" value="Hydrophobin II, HfbII"/>
    <property type="match status" value="1"/>
</dbReference>
<dbReference type="Gene3D" id="3.20.120.10">
    <property type="entry name" value="Hydrophobin"/>
    <property type="match status" value="1"/>
</dbReference>
<dbReference type="InterPro" id="IPR010636">
    <property type="entry name" value="Class_II_hydrophobin"/>
</dbReference>
<dbReference type="InterPro" id="IPR036686">
    <property type="entry name" value="Class_II_Hydrophobin_sf"/>
</dbReference>
<evidence type="ECO:0000313" key="4">
    <source>
        <dbReference type="EMBL" id="KAB8298616.1"/>
    </source>
</evidence>
<comment type="caution">
    <text evidence="4">The sequence shown here is derived from an EMBL/GenBank/DDBJ whole genome shotgun (WGS) entry which is preliminary data.</text>
</comment>
<evidence type="ECO:0008006" key="6">
    <source>
        <dbReference type="Google" id="ProtNLM"/>
    </source>
</evidence>
<gene>
    <name evidence="4" type="ORF">EYC80_000795</name>
</gene>
<organism evidence="4 5">
    <name type="scientific">Monilinia laxa</name>
    <name type="common">Brown rot fungus</name>
    <name type="synonym">Sclerotinia laxa</name>
    <dbReference type="NCBI Taxonomy" id="61186"/>
    <lineage>
        <taxon>Eukaryota</taxon>
        <taxon>Fungi</taxon>
        <taxon>Dikarya</taxon>
        <taxon>Ascomycota</taxon>
        <taxon>Pezizomycotina</taxon>
        <taxon>Leotiomycetes</taxon>
        <taxon>Helotiales</taxon>
        <taxon>Sclerotiniaceae</taxon>
        <taxon>Monilinia</taxon>
    </lineage>
</organism>